<dbReference type="EMBL" id="JAJEQF010000013">
    <property type="protein sequence ID" value="MCC2167430.1"/>
    <property type="molecule type" value="Genomic_DNA"/>
</dbReference>
<dbReference type="Proteomes" id="UP001199355">
    <property type="component" value="Unassembled WGS sequence"/>
</dbReference>
<gene>
    <name evidence="2" type="ORF">LKD45_06920</name>
</gene>
<sequence>MGQSIEEVLNRLVAVEDAAQQMQDAVDAQKKELAAQMEEKKKQFDSMLELKTEQKTEELEANMEHEKAAALEQLREETKKQLAGMQHKYDTEHDRISDEILQSMIKDVSR</sequence>
<keyword evidence="1" id="KW-0175">Coiled coil</keyword>
<evidence type="ECO:0008006" key="4">
    <source>
        <dbReference type="Google" id="ProtNLM"/>
    </source>
</evidence>
<dbReference type="RefSeq" id="WP_021913989.1">
    <property type="nucleotide sequence ID" value="NZ_JAJEQF010000013.1"/>
</dbReference>
<proteinExistence type="predicted"/>
<dbReference type="AlphaFoldDB" id="A0AAE3DKM4"/>
<feature type="coiled-coil region" evidence="1">
    <location>
        <begin position="5"/>
        <end position="88"/>
    </location>
</feature>
<evidence type="ECO:0000313" key="2">
    <source>
        <dbReference type="EMBL" id="MCC2167430.1"/>
    </source>
</evidence>
<organism evidence="2 3">
    <name type="scientific">Gallintestinimicrobium propionicum</name>
    <dbReference type="NCBI Taxonomy" id="2981770"/>
    <lineage>
        <taxon>Bacteria</taxon>
        <taxon>Bacillati</taxon>
        <taxon>Bacillota</taxon>
        <taxon>Clostridia</taxon>
        <taxon>Lachnospirales</taxon>
        <taxon>Lachnospiraceae</taxon>
        <taxon>Gallintestinimicrobium</taxon>
    </lineage>
</organism>
<reference evidence="2 3" key="1">
    <citation type="submission" date="2021-10" db="EMBL/GenBank/DDBJ databases">
        <title>Anaerobic single-cell dispensing facilitates the cultivation of human gut bacteria.</title>
        <authorList>
            <person name="Afrizal A."/>
        </authorList>
    </citation>
    <scope>NUCLEOTIDE SEQUENCE [LARGE SCALE GENOMIC DNA]</scope>
    <source>
        <strain evidence="2 3">CLA-AA-H244</strain>
    </source>
</reference>
<evidence type="ECO:0000256" key="1">
    <source>
        <dbReference type="SAM" id="Coils"/>
    </source>
</evidence>
<evidence type="ECO:0000313" key="3">
    <source>
        <dbReference type="Proteomes" id="UP001199355"/>
    </source>
</evidence>
<protein>
    <recommendedName>
        <fullName evidence="4">ATPase</fullName>
    </recommendedName>
</protein>
<name>A0AAE3DKM4_9FIRM</name>
<accession>A0AAE3DKM4</accession>
<keyword evidence="3" id="KW-1185">Reference proteome</keyword>
<comment type="caution">
    <text evidence="2">The sequence shown here is derived from an EMBL/GenBank/DDBJ whole genome shotgun (WGS) entry which is preliminary data.</text>
</comment>